<dbReference type="AlphaFoldDB" id="A0A9X2HIP7"/>
<keyword evidence="1" id="KW-0812">Transmembrane</keyword>
<reference evidence="3" key="1">
    <citation type="submission" date="2022-06" db="EMBL/GenBank/DDBJ databases">
        <title>Rothia sp. isolated from sandalwood seedling.</title>
        <authorList>
            <person name="Tuikhar N."/>
            <person name="Kirdat K."/>
            <person name="Thorat V."/>
            <person name="Swetha P."/>
            <person name="Padma S."/>
            <person name="Sundararaj R."/>
            <person name="Yadav A."/>
        </authorList>
    </citation>
    <scope>NUCLEOTIDE SEQUENCE</scope>
    <source>
        <strain evidence="3">AR01</strain>
    </source>
</reference>
<keyword evidence="1" id="KW-1133">Transmembrane helix</keyword>
<keyword evidence="1" id="KW-0472">Membrane</keyword>
<dbReference type="InterPro" id="IPR018764">
    <property type="entry name" value="RskA_C"/>
</dbReference>
<evidence type="ECO:0000256" key="1">
    <source>
        <dbReference type="SAM" id="Phobius"/>
    </source>
</evidence>
<dbReference type="Proteomes" id="UP001139502">
    <property type="component" value="Unassembled WGS sequence"/>
</dbReference>
<evidence type="ECO:0000259" key="2">
    <source>
        <dbReference type="Pfam" id="PF10099"/>
    </source>
</evidence>
<evidence type="ECO:0000313" key="3">
    <source>
        <dbReference type="EMBL" id="MCP3425568.1"/>
    </source>
</evidence>
<feature type="transmembrane region" description="Helical" evidence="1">
    <location>
        <begin position="29"/>
        <end position="49"/>
    </location>
</feature>
<dbReference type="PANTHER" id="PTHR37461">
    <property type="entry name" value="ANTI-SIGMA-K FACTOR RSKA"/>
    <property type="match status" value="1"/>
</dbReference>
<protein>
    <submittedName>
        <fullName evidence="3">Anti-sigma factor</fullName>
    </submittedName>
</protein>
<gene>
    <name evidence="3" type="ORF">NBM05_05955</name>
</gene>
<dbReference type="GO" id="GO:0005886">
    <property type="term" value="C:plasma membrane"/>
    <property type="evidence" value="ECO:0007669"/>
    <property type="project" value="InterPro"/>
</dbReference>
<dbReference type="PANTHER" id="PTHR37461:SF1">
    <property type="entry name" value="ANTI-SIGMA-K FACTOR RSKA"/>
    <property type="match status" value="1"/>
</dbReference>
<proteinExistence type="predicted"/>
<sequence length="174" mass="18453">MDEGPPGHPVRRPATVHSLDARRTRRNRWILAAAAAAVVPGVALGGWALGQQSAQQDQQVIAQEQQRQERLLAAPDVEVQRVQMDGGAATIFASRDRDAALLVASDFPDPGEGKQYQLWLLEDGTPVPDVTFDGGQSDVWASGDLAGVQAMAVTVEPAGGSEHPTTDPLMVADL</sequence>
<dbReference type="GO" id="GO:0006417">
    <property type="term" value="P:regulation of translation"/>
    <property type="evidence" value="ECO:0007669"/>
    <property type="project" value="TreeGrafter"/>
</dbReference>
<dbReference type="GO" id="GO:0016989">
    <property type="term" value="F:sigma factor antagonist activity"/>
    <property type="evidence" value="ECO:0007669"/>
    <property type="project" value="TreeGrafter"/>
</dbReference>
<feature type="domain" description="Anti-sigma K factor RskA C-terminal" evidence="2">
    <location>
        <begin position="31"/>
        <end position="168"/>
    </location>
</feature>
<dbReference type="Pfam" id="PF10099">
    <property type="entry name" value="RskA_C"/>
    <property type="match status" value="1"/>
</dbReference>
<keyword evidence="4" id="KW-1185">Reference proteome</keyword>
<evidence type="ECO:0000313" key="4">
    <source>
        <dbReference type="Proteomes" id="UP001139502"/>
    </source>
</evidence>
<dbReference type="RefSeq" id="WP_254165843.1">
    <property type="nucleotide sequence ID" value="NZ_JANAFB010000011.1"/>
</dbReference>
<comment type="caution">
    <text evidence="3">The sequence shown here is derived from an EMBL/GenBank/DDBJ whole genome shotgun (WGS) entry which is preliminary data.</text>
</comment>
<name>A0A9X2HIP7_9MICC</name>
<organism evidence="3 4">
    <name type="scientific">Rothia santali</name>
    <dbReference type="NCBI Taxonomy" id="2949643"/>
    <lineage>
        <taxon>Bacteria</taxon>
        <taxon>Bacillati</taxon>
        <taxon>Actinomycetota</taxon>
        <taxon>Actinomycetes</taxon>
        <taxon>Micrococcales</taxon>
        <taxon>Micrococcaceae</taxon>
        <taxon>Rothia</taxon>
    </lineage>
</organism>
<dbReference type="InterPro" id="IPR051474">
    <property type="entry name" value="Anti-sigma-K/W_factor"/>
</dbReference>
<dbReference type="EMBL" id="JANAFB010000011">
    <property type="protein sequence ID" value="MCP3425568.1"/>
    <property type="molecule type" value="Genomic_DNA"/>
</dbReference>
<accession>A0A9X2HIP7</accession>